<keyword evidence="2" id="KW-1003">Cell membrane</keyword>
<evidence type="ECO:0000256" key="4">
    <source>
        <dbReference type="ARBA" id="ARBA00022989"/>
    </source>
</evidence>
<evidence type="ECO:0000256" key="2">
    <source>
        <dbReference type="ARBA" id="ARBA00022475"/>
    </source>
</evidence>
<dbReference type="Pfam" id="PF07690">
    <property type="entry name" value="MFS_1"/>
    <property type="match status" value="1"/>
</dbReference>
<keyword evidence="8" id="KW-1185">Reference proteome</keyword>
<evidence type="ECO:0000256" key="1">
    <source>
        <dbReference type="ARBA" id="ARBA00004651"/>
    </source>
</evidence>
<comment type="subcellular location">
    <subcellularLocation>
        <location evidence="1">Cell membrane</location>
        <topology evidence="1">Multi-pass membrane protein</topology>
    </subcellularLocation>
</comment>
<keyword evidence="5 6" id="KW-0472">Membrane</keyword>
<feature type="transmembrane region" description="Helical" evidence="6">
    <location>
        <begin position="261"/>
        <end position="284"/>
    </location>
</feature>
<dbReference type="InterPro" id="IPR011701">
    <property type="entry name" value="MFS"/>
</dbReference>
<dbReference type="PANTHER" id="PTHR23513:SF6">
    <property type="entry name" value="MAJOR FACILITATOR SUPERFAMILY ASSOCIATED DOMAIN-CONTAINING PROTEIN"/>
    <property type="match status" value="1"/>
</dbReference>
<gene>
    <name evidence="7" type="ORF">Mco01_73430</name>
</gene>
<dbReference type="SUPFAM" id="SSF103473">
    <property type="entry name" value="MFS general substrate transporter"/>
    <property type="match status" value="1"/>
</dbReference>
<evidence type="ECO:0000256" key="5">
    <source>
        <dbReference type="ARBA" id="ARBA00023136"/>
    </source>
</evidence>
<dbReference type="InterPro" id="IPR022324">
    <property type="entry name" value="Bacilysin_exporter_BacE_put"/>
</dbReference>
<dbReference type="CDD" id="cd06173">
    <property type="entry name" value="MFS_MefA_like"/>
    <property type="match status" value="1"/>
</dbReference>
<protein>
    <recommendedName>
        <fullName evidence="9">MFS transporter</fullName>
    </recommendedName>
</protein>
<dbReference type="Proteomes" id="UP000603904">
    <property type="component" value="Unassembled WGS sequence"/>
</dbReference>
<proteinExistence type="predicted"/>
<evidence type="ECO:0000256" key="6">
    <source>
        <dbReference type="SAM" id="Phobius"/>
    </source>
</evidence>
<evidence type="ECO:0000313" key="7">
    <source>
        <dbReference type="EMBL" id="GIH44343.1"/>
    </source>
</evidence>
<dbReference type="PANTHER" id="PTHR23513">
    <property type="entry name" value="INTEGRAL MEMBRANE EFFLUX PROTEIN-RELATED"/>
    <property type="match status" value="1"/>
</dbReference>
<dbReference type="PRINTS" id="PR01988">
    <property type="entry name" value="EXPORTERBACE"/>
</dbReference>
<feature type="transmembrane region" description="Helical" evidence="6">
    <location>
        <begin position="231"/>
        <end position="255"/>
    </location>
</feature>
<evidence type="ECO:0008006" key="9">
    <source>
        <dbReference type="Google" id="ProtNLM"/>
    </source>
</evidence>
<name>A0ABQ4GBJ4_9ACTN</name>
<evidence type="ECO:0000313" key="8">
    <source>
        <dbReference type="Proteomes" id="UP000603904"/>
    </source>
</evidence>
<feature type="transmembrane region" description="Helical" evidence="6">
    <location>
        <begin position="54"/>
        <end position="74"/>
    </location>
</feature>
<reference evidence="7 8" key="1">
    <citation type="submission" date="2021-01" db="EMBL/GenBank/DDBJ databases">
        <title>Whole genome shotgun sequence of Microbispora corallina NBRC 16416.</title>
        <authorList>
            <person name="Komaki H."/>
            <person name="Tamura T."/>
        </authorList>
    </citation>
    <scope>NUCLEOTIDE SEQUENCE [LARGE SCALE GENOMIC DNA]</scope>
    <source>
        <strain evidence="7 8">NBRC 16416</strain>
    </source>
</reference>
<dbReference type="InterPro" id="IPR036259">
    <property type="entry name" value="MFS_trans_sf"/>
</dbReference>
<evidence type="ECO:0000256" key="3">
    <source>
        <dbReference type="ARBA" id="ARBA00022692"/>
    </source>
</evidence>
<organism evidence="7 8">
    <name type="scientific">Microbispora corallina</name>
    <dbReference type="NCBI Taxonomy" id="83302"/>
    <lineage>
        <taxon>Bacteria</taxon>
        <taxon>Bacillati</taxon>
        <taxon>Actinomycetota</taxon>
        <taxon>Actinomycetes</taxon>
        <taxon>Streptosporangiales</taxon>
        <taxon>Streptosporangiaceae</taxon>
        <taxon>Microbispora</taxon>
    </lineage>
</organism>
<dbReference type="EMBL" id="BOOC01000057">
    <property type="protein sequence ID" value="GIH44343.1"/>
    <property type="molecule type" value="Genomic_DNA"/>
</dbReference>
<sequence length="326" mass="34360">MNATDQAFPVSLWRDRRFLRFWSGQSVSQFGDRITELALPLIAVGALHASANEVAWLTALIWTPNLLAIVLGAWVDHRVHKRRLMVLADLVRAAVLLSLPAAYLLGVVTLGQLYVVALLTGAAGVLFNTAYPPFFVHLVPRSSYVDANSKLSASRSASFVAGPAIGGALVQALTAPVAVVVDALTFLASAVLVGRIPIDESPAARDHAAPPLLRRAREGLTYVVRHPVLRAGLGCTTTVNFFTFVGGNGLIVLFASHSLGLTAGVIGLAFGIGATGSLLGAVIAPKLSRRLGVGAASPRARCCFRHRLPSSPPRTARYGCVPEPSP</sequence>
<dbReference type="RefSeq" id="WP_204061345.1">
    <property type="nucleotide sequence ID" value="NZ_BAAAGP010000013.1"/>
</dbReference>
<comment type="caution">
    <text evidence="7">The sequence shown here is derived from an EMBL/GenBank/DDBJ whole genome shotgun (WGS) entry which is preliminary data.</text>
</comment>
<dbReference type="Gene3D" id="1.20.1250.20">
    <property type="entry name" value="MFS general substrate transporter like domains"/>
    <property type="match status" value="1"/>
</dbReference>
<keyword evidence="3 6" id="KW-0812">Transmembrane</keyword>
<accession>A0ABQ4GBJ4</accession>
<keyword evidence="4 6" id="KW-1133">Transmembrane helix</keyword>